<dbReference type="Gene3D" id="3.40.50.300">
    <property type="entry name" value="P-loop containing nucleotide triphosphate hydrolases"/>
    <property type="match status" value="1"/>
</dbReference>
<proteinExistence type="predicted"/>
<reference evidence="1" key="1">
    <citation type="submission" date="2018-05" db="EMBL/GenBank/DDBJ databases">
        <authorList>
            <person name="Lanie J.A."/>
            <person name="Ng W.-L."/>
            <person name="Kazmierczak K.M."/>
            <person name="Andrzejewski T.M."/>
            <person name="Davidsen T.M."/>
            <person name="Wayne K.J."/>
            <person name="Tettelin H."/>
            <person name="Glass J.I."/>
            <person name="Rusch D."/>
            <person name="Podicherti R."/>
            <person name="Tsui H.-C.T."/>
            <person name="Winkler M.E."/>
        </authorList>
    </citation>
    <scope>NUCLEOTIDE SEQUENCE</scope>
</reference>
<evidence type="ECO:0000313" key="1">
    <source>
        <dbReference type="EMBL" id="SVC10426.1"/>
    </source>
</evidence>
<dbReference type="InterPro" id="IPR027417">
    <property type="entry name" value="P-loop_NTPase"/>
</dbReference>
<sequence length="100" mass="11257">MIEENGVSIIKQGAGGTREKMNVTNTKRNQFELNVFSYKDVENLDLPTQQVLLSNLWRTEENVMIYSKTGVGKSWLSLSIAACITGQGKMNVCDWENEIV</sequence>
<accession>A0A382JF09</accession>
<gene>
    <name evidence="1" type="ORF">METZ01_LOCUS263280</name>
</gene>
<organism evidence="1">
    <name type="scientific">marine metagenome</name>
    <dbReference type="NCBI Taxonomy" id="408172"/>
    <lineage>
        <taxon>unclassified sequences</taxon>
        <taxon>metagenomes</taxon>
        <taxon>ecological metagenomes</taxon>
    </lineage>
</organism>
<dbReference type="AlphaFoldDB" id="A0A382JF09"/>
<dbReference type="EMBL" id="UINC01073783">
    <property type="protein sequence ID" value="SVC10426.1"/>
    <property type="molecule type" value="Genomic_DNA"/>
</dbReference>
<name>A0A382JF09_9ZZZZ</name>
<feature type="non-terminal residue" evidence="1">
    <location>
        <position position="100"/>
    </location>
</feature>
<protein>
    <submittedName>
        <fullName evidence="1">Uncharacterized protein</fullName>
    </submittedName>
</protein>